<protein>
    <recommendedName>
        <fullName evidence="8">Peptidase S24/S26A/S26B/S26C domain-containing protein</fullName>
    </recommendedName>
</protein>
<dbReference type="GO" id="GO:0016787">
    <property type="term" value="F:hydrolase activity"/>
    <property type="evidence" value="ECO:0007669"/>
    <property type="project" value="UniProtKB-KW"/>
</dbReference>
<evidence type="ECO:0000259" key="8">
    <source>
        <dbReference type="Pfam" id="PF00717"/>
    </source>
</evidence>
<dbReference type="InterPro" id="IPR039418">
    <property type="entry name" value="LexA-like"/>
</dbReference>
<evidence type="ECO:0000256" key="7">
    <source>
        <dbReference type="RuleBase" id="RU003991"/>
    </source>
</evidence>
<evidence type="ECO:0000256" key="1">
    <source>
        <dbReference type="ARBA" id="ARBA00007484"/>
    </source>
</evidence>
<feature type="domain" description="Peptidase S24/S26A/S26B/S26C" evidence="8">
    <location>
        <begin position="35"/>
        <end position="129"/>
    </location>
</feature>
<dbReference type="GO" id="GO:0003677">
    <property type="term" value="F:DNA binding"/>
    <property type="evidence" value="ECO:0007669"/>
    <property type="project" value="InterPro"/>
</dbReference>
<dbReference type="PANTHER" id="PTHR33516">
    <property type="entry name" value="LEXA REPRESSOR"/>
    <property type="match status" value="1"/>
</dbReference>
<gene>
    <name evidence="9" type="ORF">A2527_03930</name>
</gene>
<keyword evidence="6" id="KW-0742">SOS response</keyword>
<dbReference type="Proteomes" id="UP000178449">
    <property type="component" value="Unassembled WGS sequence"/>
</dbReference>
<evidence type="ECO:0000256" key="3">
    <source>
        <dbReference type="ARBA" id="ARBA00022801"/>
    </source>
</evidence>
<proteinExistence type="inferred from homology"/>
<dbReference type="PRINTS" id="PR00726">
    <property type="entry name" value="LEXASERPTASE"/>
</dbReference>
<accession>A0A1F6GF19</accession>
<keyword evidence="5" id="KW-0234">DNA repair</keyword>
<evidence type="ECO:0000256" key="5">
    <source>
        <dbReference type="ARBA" id="ARBA00023204"/>
    </source>
</evidence>
<dbReference type="InterPro" id="IPR036286">
    <property type="entry name" value="LexA/Signal_pep-like_sf"/>
</dbReference>
<dbReference type="EMBL" id="MFNE01000010">
    <property type="protein sequence ID" value="OGG96713.1"/>
    <property type="molecule type" value="Genomic_DNA"/>
</dbReference>
<name>A0A1F6GF19_9PROT</name>
<comment type="similarity">
    <text evidence="1 7">Belongs to the peptidase S24 family.</text>
</comment>
<keyword evidence="4 7" id="KW-0068">Autocatalytic cleavage</keyword>
<keyword evidence="2" id="KW-0227">DNA damage</keyword>
<evidence type="ECO:0000256" key="4">
    <source>
        <dbReference type="ARBA" id="ARBA00022813"/>
    </source>
</evidence>
<dbReference type="InterPro" id="IPR015927">
    <property type="entry name" value="Peptidase_S24_S26A/B/C"/>
</dbReference>
<dbReference type="InterPro" id="IPR006197">
    <property type="entry name" value="Peptidase_S24_LexA"/>
</dbReference>
<dbReference type="STRING" id="1817772.A2527_03930"/>
<dbReference type="GO" id="GO:0009432">
    <property type="term" value="P:SOS response"/>
    <property type="evidence" value="ECO:0007669"/>
    <property type="project" value="UniProtKB-KW"/>
</dbReference>
<evidence type="ECO:0000256" key="2">
    <source>
        <dbReference type="ARBA" id="ARBA00022763"/>
    </source>
</evidence>
<dbReference type="GO" id="GO:0006281">
    <property type="term" value="P:DNA repair"/>
    <property type="evidence" value="ECO:0007669"/>
    <property type="project" value="UniProtKB-KW"/>
</dbReference>
<comment type="caution">
    <text evidence="9">The sequence shown here is derived from an EMBL/GenBank/DDBJ whole genome shotgun (WGS) entry which is preliminary data.</text>
</comment>
<dbReference type="CDD" id="cd06529">
    <property type="entry name" value="S24_LexA-like"/>
    <property type="match status" value="1"/>
</dbReference>
<reference evidence="9 10" key="1">
    <citation type="journal article" date="2016" name="Nat. Commun.">
        <title>Thousands of microbial genomes shed light on interconnected biogeochemical processes in an aquifer system.</title>
        <authorList>
            <person name="Anantharaman K."/>
            <person name="Brown C.T."/>
            <person name="Hug L.A."/>
            <person name="Sharon I."/>
            <person name="Castelle C.J."/>
            <person name="Probst A.J."/>
            <person name="Thomas B.C."/>
            <person name="Singh A."/>
            <person name="Wilkins M.J."/>
            <person name="Karaoz U."/>
            <person name="Brodie E.L."/>
            <person name="Williams K.H."/>
            <person name="Hubbard S.S."/>
            <person name="Banfield J.F."/>
        </authorList>
    </citation>
    <scope>NUCLEOTIDE SEQUENCE [LARGE SCALE GENOMIC DNA]</scope>
</reference>
<dbReference type="Gene3D" id="2.10.109.10">
    <property type="entry name" value="Umud Fragment, subunit A"/>
    <property type="match status" value="1"/>
</dbReference>
<keyword evidence="3 7" id="KW-0378">Hydrolase</keyword>
<dbReference type="GO" id="GO:0006355">
    <property type="term" value="P:regulation of DNA-templated transcription"/>
    <property type="evidence" value="ECO:0007669"/>
    <property type="project" value="InterPro"/>
</dbReference>
<organism evidence="9 10">
    <name type="scientific">Candidatus Lambdaproteobacteria bacterium RIFOXYD2_FULL_50_16</name>
    <dbReference type="NCBI Taxonomy" id="1817772"/>
    <lineage>
        <taxon>Bacteria</taxon>
        <taxon>Pseudomonadati</taxon>
        <taxon>Pseudomonadota</taxon>
        <taxon>Candidatus Lambdaproteobacteria</taxon>
    </lineage>
</organism>
<evidence type="ECO:0000256" key="6">
    <source>
        <dbReference type="ARBA" id="ARBA00023236"/>
    </source>
</evidence>
<evidence type="ECO:0000313" key="9">
    <source>
        <dbReference type="EMBL" id="OGG96713.1"/>
    </source>
</evidence>
<sequence length="136" mass="15217">MKFSANQFEIQERPMLPPFQAPRRALRSEPKDPLLDLNRYLVPKPESSFMVKVVGDSMVGAGIYHDDLLVVDRAQEARSGMVVVVAFNGELAVKRLVIDGESTYIEAAAPGHPTLEVTDQCQFKVWGVVQWVLHQP</sequence>
<dbReference type="AlphaFoldDB" id="A0A1F6GF19"/>
<dbReference type="PANTHER" id="PTHR33516:SF2">
    <property type="entry name" value="LEXA REPRESSOR-RELATED"/>
    <property type="match status" value="1"/>
</dbReference>
<dbReference type="InterPro" id="IPR050077">
    <property type="entry name" value="LexA_repressor"/>
</dbReference>
<dbReference type="SUPFAM" id="SSF51306">
    <property type="entry name" value="LexA/Signal peptidase"/>
    <property type="match status" value="1"/>
</dbReference>
<evidence type="ECO:0000313" key="10">
    <source>
        <dbReference type="Proteomes" id="UP000178449"/>
    </source>
</evidence>
<dbReference type="Pfam" id="PF00717">
    <property type="entry name" value="Peptidase_S24"/>
    <property type="match status" value="1"/>
</dbReference>